<protein>
    <recommendedName>
        <fullName evidence="3">TIGR03089 family protein</fullName>
    </recommendedName>
</protein>
<comment type="caution">
    <text evidence="1">The sequence shown here is derived from an EMBL/GenBank/DDBJ whole genome shotgun (WGS) entry which is preliminary data.</text>
</comment>
<proteinExistence type="predicted"/>
<evidence type="ECO:0000313" key="2">
    <source>
        <dbReference type="Proteomes" id="UP001500984"/>
    </source>
</evidence>
<organism evidence="1 2">
    <name type="scientific">Brevibacterium salitolerans</name>
    <dbReference type="NCBI Taxonomy" id="1403566"/>
    <lineage>
        <taxon>Bacteria</taxon>
        <taxon>Bacillati</taxon>
        <taxon>Actinomycetota</taxon>
        <taxon>Actinomycetes</taxon>
        <taxon>Micrococcales</taxon>
        <taxon>Brevibacteriaceae</taxon>
        <taxon>Brevibacterium</taxon>
    </lineage>
</organism>
<evidence type="ECO:0008006" key="3">
    <source>
        <dbReference type="Google" id="ProtNLM"/>
    </source>
</evidence>
<keyword evidence="2" id="KW-1185">Reference proteome</keyword>
<dbReference type="SUPFAM" id="SSF56801">
    <property type="entry name" value="Acetyl-CoA synthetase-like"/>
    <property type="match status" value="1"/>
</dbReference>
<sequence length="217" mass="22308">MRTLVEHLATRRRPVLRWEDGEGAVLELTGPVLANWVHKSAGLLAELEVGPGTDLGIVDRTGLHWRALAGALAAWSLGATVRVLDPAAGEGPAGPWVALAHEDCAQEPITGSAEEVLVYAAAPLALTVEVPAGFTDFSAAVRSQPDQAALGETPTVRAGDAARTETWAPAKALQDAEAGGAAQETVLGSAPCTAEHWRQALTALLGGTLVLAPGPEA</sequence>
<reference evidence="1 2" key="1">
    <citation type="journal article" date="2019" name="Int. J. Syst. Evol. Microbiol.">
        <title>The Global Catalogue of Microorganisms (GCM) 10K type strain sequencing project: providing services to taxonomists for standard genome sequencing and annotation.</title>
        <authorList>
            <consortium name="The Broad Institute Genomics Platform"/>
            <consortium name="The Broad Institute Genome Sequencing Center for Infectious Disease"/>
            <person name="Wu L."/>
            <person name="Ma J."/>
        </authorList>
    </citation>
    <scope>NUCLEOTIDE SEQUENCE [LARGE SCALE GENOMIC DNA]</scope>
    <source>
        <strain evidence="1 2">JCM 15900</strain>
    </source>
</reference>
<name>A0ABN2W9N8_9MICO</name>
<dbReference type="InterPro" id="IPR017523">
    <property type="entry name" value="Rv3268"/>
</dbReference>
<evidence type="ECO:0000313" key="1">
    <source>
        <dbReference type="EMBL" id="GAA2086734.1"/>
    </source>
</evidence>
<gene>
    <name evidence="1" type="ORF">GCM10009823_00630</name>
</gene>
<accession>A0ABN2W9N8</accession>
<dbReference type="RefSeq" id="WP_291795031.1">
    <property type="nucleotide sequence ID" value="NZ_BAAAPZ010000001.1"/>
</dbReference>
<dbReference type="Proteomes" id="UP001500984">
    <property type="component" value="Unassembled WGS sequence"/>
</dbReference>
<dbReference type="EMBL" id="BAAAPZ010000001">
    <property type="protein sequence ID" value="GAA2086734.1"/>
    <property type="molecule type" value="Genomic_DNA"/>
</dbReference>
<dbReference type="NCBIfam" id="TIGR03089">
    <property type="entry name" value="TIGR03089 family protein"/>
    <property type="match status" value="1"/>
</dbReference>